<sequence length="196" mass="21984">MASTDHRRSEHGSRYNIDDVVRAVGIGALVDIGSFITLSLEDPCWAWKAPAETHPSAQRGYRVITPTRELAFQLADQFKALGSSLSLRCSVIVGGMDMIEQGKVLMSRPHVIIATPGRIKVLIEIWIWILRLCLRGLRIPVFVKGLMLRVQQREWLVAGAVLVSIVHDAHLELARMPKKAVGKTWDFGPMRRLRLS</sequence>
<organism evidence="6 7">
    <name type="scientific">Coptis chinensis</name>
    <dbReference type="NCBI Taxonomy" id="261450"/>
    <lineage>
        <taxon>Eukaryota</taxon>
        <taxon>Viridiplantae</taxon>
        <taxon>Streptophyta</taxon>
        <taxon>Embryophyta</taxon>
        <taxon>Tracheophyta</taxon>
        <taxon>Spermatophyta</taxon>
        <taxon>Magnoliopsida</taxon>
        <taxon>Ranunculales</taxon>
        <taxon>Ranunculaceae</taxon>
        <taxon>Coptidoideae</taxon>
        <taxon>Coptis</taxon>
    </lineage>
</organism>
<evidence type="ECO:0000256" key="2">
    <source>
        <dbReference type="ARBA" id="ARBA00022801"/>
    </source>
</evidence>
<keyword evidence="2" id="KW-0378">Hydrolase</keyword>
<evidence type="ECO:0000256" key="3">
    <source>
        <dbReference type="ARBA" id="ARBA00022806"/>
    </source>
</evidence>
<comment type="caution">
    <text evidence="6">The sequence shown here is derived from an EMBL/GenBank/DDBJ whole genome shotgun (WGS) entry which is preliminary data.</text>
</comment>
<dbReference type="AlphaFoldDB" id="A0A835HLZ3"/>
<name>A0A835HLZ3_9MAGN</name>
<proteinExistence type="predicted"/>
<dbReference type="SUPFAM" id="SSF52540">
    <property type="entry name" value="P-loop containing nucleoside triphosphate hydrolases"/>
    <property type="match status" value="1"/>
</dbReference>
<keyword evidence="3" id="KW-0347">Helicase</keyword>
<evidence type="ECO:0000256" key="4">
    <source>
        <dbReference type="ARBA" id="ARBA00022840"/>
    </source>
</evidence>
<dbReference type="InterPro" id="IPR027417">
    <property type="entry name" value="P-loop_NTPase"/>
</dbReference>
<dbReference type="PANTHER" id="PTHR47959">
    <property type="entry name" value="ATP-DEPENDENT RNA HELICASE RHLE-RELATED"/>
    <property type="match status" value="1"/>
</dbReference>
<evidence type="ECO:0000259" key="5">
    <source>
        <dbReference type="Pfam" id="PF00270"/>
    </source>
</evidence>
<keyword evidence="7" id="KW-1185">Reference proteome</keyword>
<dbReference type="GO" id="GO:0003676">
    <property type="term" value="F:nucleic acid binding"/>
    <property type="evidence" value="ECO:0007669"/>
    <property type="project" value="InterPro"/>
</dbReference>
<dbReference type="GO" id="GO:0005829">
    <property type="term" value="C:cytosol"/>
    <property type="evidence" value="ECO:0007669"/>
    <property type="project" value="TreeGrafter"/>
</dbReference>
<reference evidence="6 7" key="1">
    <citation type="submission" date="2020-10" db="EMBL/GenBank/DDBJ databases">
        <title>The Coptis chinensis genome and diversification of protoberbering-type alkaloids.</title>
        <authorList>
            <person name="Wang B."/>
            <person name="Shu S."/>
            <person name="Song C."/>
            <person name="Liu Y."/>
        </authorList>
    </citation>
    <scope>NUCLEOTIDE SEQUENCE [LARGE SCALE GENOMIC DNA]</scope>
    <source>
        <strain evidence="6">HL-2020</strain>
        <tissue evidence="6">Leaf</tissue>
    </source>
</reference>
<dbReference type="Proteomes" id="UP000631114">
    <property type="component" value="Unassembled WGS sequence"/>
</dbReference>
<keyword evidence="4" id="KW-0067">ATP-binding</keyword>
<dbReference type="InterPro" id="IPR011545">
    <property type="entry name" value="DEAD/DEAH_box_helicase_dom"/>
</dbReference>
<protein>
    <recommendedName>
        <fullName evidence="5">DEAD/DEAH-box helicase domain-containing protein</fullName>
    </recommendedName>
</protein>
<dbReference type="Pfam" id="PF00270">
    <property type="entry name" value="DEAD"/>
    <property type="match status" value="1"/>
</dbReference>
<evidence type="ECO:0000313" key="7">
    <source>
        <dbReference type="Proteomes" id="UP000631114"/>
    </source>
</evidence>
<dbReference type="PANTHER" id="PTHR47959:SF24">
    <property type="entry name" value="ATP-DEPENDENT RNA HELICASE"/>
    <property type="match status" value="1"/>
</dbReference>
<dbReference type="EMBL" id="JADFTS010000006">
    <property type="protein sequence ID" value="KAF9600732.1"/>
    <property type="molecule type" value="Genomic_DNA"/>
</dbReference>
<dbReference type="GO" id="GO:0005524">
    <property type="term" value="F:ATP binding"/>
    <property type="evidence" value="ECO:0007669"/>
    <property type="project" value="UniProtKB-KW"/>
</dbReference>
<dbReference type="InterPro" id="IPR050079">
    <property type="entry name" value="DEAD_box_RNA_helicase"/>
</dbReference>
<evidence type="ECO:0000256" key="1">
    <source>
        <dbReference type="ARBA" id="ARBA00022741"/>
    </source>
</evidence>
<keyword evidence="1" id="KW-0547">Nucleotide-binding</keyword>
<feature type="domain" description="DEAD/DEAH-box helicase" evidence="5">
    <location>
        <begin position="63"/>
        <end position="123"/>
    </location>
</feature>
<dbReference type="Gene3D" id="3.40.50.300">
    <property type="entry name" value="P-loop containing nucleotide triphosphate hydrolases"/>
    <property type="match status" value="1"/>
</dbReference>
<evidence type="ECO:0000313" key="6">
    <source>
        <dbReference type="EMBL" id="KAF9600732.1"/>
    </source>
</evidence>
<dbReference type="GO" id="GO:0016787">
    <property type="term" value="F:hydrolase activity"/>
    <property type="evidence" value="ECO:0007669"/>
    <property type="project" value="UniProtKB-KW"/>
</dbReference>
<dbReference type="GO" id="GO:0003724">
    <property type="term" value="F:RNA helicase activity"/>
    <property type="evidence" value="ECO:0007669"/>
    <property type="project" value="TreeGrafter"/>
</dbReference>
<accession>A0A835HLZ3</accession>
<dbReference type="OrthoDB" id="10261904at2759"/>
<gene>
    <name evidence="6" type="ORF">IFM89_011419</name>
</gene>